<dbReference type="AlphaFoldDB" id="A0A168LX17"/>
<dbReference type="OMA" id="YLPMDAT"/>
<proteinExistence type="predicted"/>
<evidence type="ECO:0000313" key="2">
    <source>
        <dbReference type="Proteomes" id="UP000078561"/>
    </source>
</evidence>
<protein>
    <submittedName>
        <fullName evidence="1">Uncharacterized protein</fullName>
    </submittedName>
</protein>
<sequence length="343" mass="38189">MRDVAAVLVLVCVLAVLAVLVELAVRGLRGLLVVRVVRVVRVALAVLVELVELVVREETPSPAAATSKPLAQLSVSLQAPYGPPFFVDNVNVSERFYQLQQYAFDLVKTNHLTLESDTHLVLSLSSIILLIQNNNRLHPSMISSFGKVYKNIYKHSHALWNLTLEFPMDLLMHSSTIAKDLYKNKINRIRACTSLLNLADKTDDLIDKRLLVSISLLAQYLPMDATNTVISESALISKYILPALQPLFDSDDDHTCLEFTSTDLADPKKRHPEFSGCPDFIITIHPYQTDDGANVGFDEVKPESAARNHHLVNLDLFRLAVFGKDAIDQKCYPGTLSIYVVGR</sequence>
<name>A0A168LX17_ABSGL</name>
<dbReference type="OrthoDB" id="2448606at2759"/>
<dbReference type="InParanoid" id="A0A168LX17"/>
<evidence type="ECO:0000313" key="1">
    <source>
        <dbReference type="EMBL" id="SAL97645.1"/>
    </source>
</evidence>
<organism evidence="1">
    <name type="scientific">Absidia glauca</name>
    <name type="common">Pin mould</name>
    <dbReference type="NCBI Taxonomy" id="4829"/>
    <lineage>
        <taxon>Eukaryota</taxon>
        <taxon>Fungi</taxon>
        <taxon>Fungi incertae sedis</taxon>
        <taxon>Mucoromycota</taxon>
        <taxon>Mucoromycotina</taxon>
        <taxon>Mucoromycetes</taxon>
        <taxon>Mucorales</taxon>
        <taxon>Cunninghamellaceae</taxon>
        <taxon>Absidia</taxon>
    </lineage>
</organism>
<keyword evidence="2" id="KW-1185">Reference proteome</keyword>
<reference evidence="1" key="1">
    <citation type="submission" date="2016-04" db="EMBL/GenBank/DDBJ databases">
        <authorList>
            <person name="Evans L.H."/>
            <person name="Alamgir A."/>
            <person name="Owens N."/>
            <person name="Weber N.D."/>
            <person name="Virtaneva K."/>
            <person name="Barbian K."/>
            <person name="Babar A."/>
            <person name="Rosenke K."/>
        </authorList>
    </citation>
    <scope>NUCLEOTIDE SEQUENCE [LARGE SCALE GENOMIC DNA]</scope>
    <source>
        <strain evidence="1">CBS 101.48</strain>
    </source>
</reference>
<accession>A0A168LX17</accession>
<dbReference type="EMBL" id="LT551899">
    <property type="protein sequence ID" value="SAL97645.1"/>
    <property type="molecule type" value="Genomic_DNA"/>
</dbReference>
<dbReference type="Proteomes" id="UP000078561">
    <property type="component" value="Unassembled WGS sequence"/>
</dbReference>
<gene>
    <name evidence="1" type="primary">ABSGL_03152.1 scaffold 4267</name>
</gene>